<feature type="signal peptide" evidence="1">
    <location>
        <begin position="1"/>
        <end position="21"/>
    </location>
</feature>
<dbReference type="OrthoDB" id="1467107at2"/>
<dbReference type="EMBL" id="SJSL01000007">
    <property type="protein sequence ID" value="TCC98181.1"/>
    <property type="molecule type" value="Genomic_DNA"/>
</dbReference>
<evidence type="ECO:0008006" key="4">
    <source>
        <dbReference type="Google" id="ProtNLM"/>
    </source>
</evidence>
<proteinExistence type="predicted"/>
<dbReference type="RefSeq" id="WP_131597556.1">
    <property type="nucleotide sequence ID" value="NZ_SJSL01000007.1"/>
</dbReference>
<name>A0A4R0NCW5_9SPHI</name>
<protein>
    <recommendedName>
        <fullName evidence="4">DUF4412 domain-containing protein</fullName>
    </recommendedName>
</protein>
<comment type="caution">
    <text evidence="2">The sequence shown here is derived from an EMBL/GenBank/DDBJ whole genome shotgun (WGS) entry which is preliminary data.</text>
</comment>
<evidence type="ECO:0000256" key="1">
    <source>
        <dbReference type="SAM" id="SignalP"/>
    </source>
</evidence>
<gene>
    <name evidence="2" type="ORF">EZ437_18475</name>
</gene>
<accession>A0A4R0NCW5</accession>
<organism evidence="2 3">
    <name type="scientific">Pedobacter psychroterrae</name>
    <dbReference type="NCBI Taxonomy" id="2530453"/>
    <lineage>
        <taxon>Bacteria</taxon>
        <taxon>Pseudomonadati</taxon>
        <taxon>Bacteroidota</taxon>
        <taxon>Sphingobacteriia</taxon>
        <taxon>Sphingobacteriales</taxon>
        <taxon>Sphingobacteriaceae</taxon>
        <taxon>Pedobacter</taxon>
    </lineage>
</organism>
<sequence>MFKSIKTGVVAIILISTAVIAKAQKVLDQGTITYGMQYALTDEQKAAINEAMLPAETKIKFNGNISMIEMNMGAAMIKIFSDGLQHNSLFLVDIPVIQKQYAAKLSKAEIDKQMGNITYSEFVNTGEKLVIAGYNTEKYTYKDNSGTSHELWATNDIKLSAGALPYGLEALKGATPIKYSSVQNGIKTTATIKNIKEEKAGPFSLDVPKGYEEKTLAELQAMQGGGQ</sequence>
<feature type="chain" id="PRO_5020412682" description="DUF4412 domain-containing protein" evidence="1">
    <location>
        <begin position="22"/>
        <end position="227"/>
    </location>
</feature>
<reference evidence="2 3" key="1">
    <citation type="submission" date="2019-02" db="EMBL/GenBank/DDBJ databases">
        <title>Pedobacter sp. RP-1-14 sp. nov., isolated from Arctic soil.</title>
        <authorList>
            <person name="Dahal R.H."/>
        </authorList>
    </citation>
    <scope>NUCLEOTIDE SEQUENCE [LARGE SCALE GENOMIC DNA]</scope>
    <source>
        <strain evidence="2 3">RP-1-14</strain>
    </source>
</reference>
<dbReference type="AlphaFoldDB" id="A0A4R0NCW5"/>
<keyword evidence="1" id="KW-0732">Signal</keyword>
<evidence type="ECO:0000313" key="3">
    <source>
        <dbReference type="Proteomes" id="UP000293347"/>
    </source>
</evidence>
<dbReference type="Proteomes" id="UP000293347">
    <property type="component" value="Unassembled WGS sequence"/>
</dbReference>
<evidence type="ECO:0000313" key="2">
    <source>
        <dbReference type="EMBL" id="TCC98181.1"/>
    </source>
</evidence>
<keyword evidence="3" id="KW-1185">Reference proteome</keyword>